<feature type="transmembrane region" description="Helical" evidence="7">
    <location>
        <begin position="6"/>
        <end position="29"/>
    </location>
</feature>
<name>A0A2M8QCG1_9CHLR</name>
<keyword evidence="7" id="KW-1003">Cell membrane</keyword>
<reference evidence="9 10" key="1">
    <citation type="submission" date="2017-11" db="EMBL/GenBank/DDBJ databases">
        <title>Evolution of Phototrophy in the Chloroflexi Phylum Driven by Horizontal Gene Transfer.</title>
        <authorList>
            <person name="Ward L.M."/>
            <person name="Hemp J."/>
            <person name="Shih P.M."/>
            <person name="Mcglynn S.E."/>
            <person name="Fischer W."/>
        </authorList>
    </citation>
    <scope>NUCLEOTIDE SEQUENCE [LARGE SCALE GENOMIC DNA]</scope>
    <source>
        <strain evidence="9">JP3_7</strain>
    </source>
</reference>
<dbReference type="PANTHER" id="PTHR11058">
    <property type="entry name" value="NADH-UBIQUINONE OXIDOREDUCTASE CHAIN 3"/>
    <property type="match status" value="1"/>
</dbReference>
<keyword evidence="6 7" id="KW-0472">Membrane</keyword>
<evidence type="ECO:0000256" key="5">
    <source>
        <dbReference type="ARBA" id="ARBA00022989"/>
    </source>
</evidence>
<comment type="caution">
    <text evidence="9">The sequence shown here is derived from an EMBL/GenBank/DDBJ whole genome shotgun (WGS) entry which is preliminary data.</text>
</comment>
<dbReference type="GO" id="GO:0030964">
    <property type="term" value="C:NADH dehydrogenase complex"/>
    <property type="evidence" value="ECO:0007669"/>
    <property type="project" value="TreeGrafter"/>
</dbReference>
<evidence type="ECO:0000256" key="3">
    <source>
        <dbReference type="ARBA" id="ARBA00022448"/>
    </source>
</evidence>
<feature type="transmembrane region" description="Helical" evidence="7">
    <location>
        <begin position="60"/>
        <end position="81"/>
    </location>
</feature>
<dbReference type="GO" id="GO:0050136">
    <property type="term" value="F:NADH dehydrogenase (quinone) (non-electrogenic) activity"/>
    <property type="evidence" value="ECO:0007669"/>
    <property type="project" value="UniProtKB-UniRule"/>
</dbReference>
<evidence type="ECO:0000313" key="9">
    <source>
        <dbReference type="EMBL" id="PJF47491.1"/>
    </source>
</evidence>
<dbReference type="Pfam" id="PF00507">
    <property type="entry name" value="Oxidored_q4"/>
    <property type="match status" value="1"/>
</dbReference>
<dbReference type="EC" id="7.1.1.-" evidence="7"/>
<comment type="catalytic activity">
    <reaction evidence="7 8">
        <text>a quinone + NADH + 5 H(+)(in) = a quinol + NAD(+) + 4 H(+)(out)</text>
        <dbReference type="Rhea" id="RHEA:57888"/>
        <dbReference type="ChEBI" id="CHEBI:15378"/>
        <dbReference type="ChEBI" id="CHEBI:24646"/>
        <dbReference type="ChEBI" id="CHEBI:57540"/>
        <dbReference type="ChEBI" id="CHEBI:57945"/>
        <dbReference type="ChEBI" id="CHEBI:132124"/>
    </reaction>
</comment>
<feature type="transmembrane region" description="Helical" evidence="7">
    <location>
        <begin position="87"/>
        <end position="110"/>
    </location>
</feature>
<keyword evidence="3 7" id="KW-0813">Transport</keyword>
<comment type="subunit">
    <text evidence="7">NDH-1 is composed of 14 different subunits. Subunits NuoA, H, J, K, L, M, N constitute the membrane sector of the complex.</text>
</comment>
<dbReference type="GO" id="GO:0008137">
    <property type="term" value="F:NADH dehydrogenase (ubiquinone) activity"/>
    <property type="evidence" value="ECO:0007669"/>
    <property type="project" value="InterPro"/>
</dbReference>
<dbReference type="InterPro" id="IPR000440">
    <property type="entry name" value="NADH_UbQ/plastoQ_OxRdtase_su3"/>
</dbReference>
<evidence type="ECO:0000256" key="4">
    <source>
        <dbReference type="ARBA" id="ARBA00022692"/>
    </source>
</evidence>
<evidence type="ECO:0000256" key="8">
    <source>
        <dbReference type="RuleBase" id="RU003639"/>
    </source>
</evidence>
<keyword evidence="7 8" id="KW-0874">Quinone</keyword>
<dbReference type="HAMAP" id="MF_01394">
    <property type="entry name" value="NDH1_NuoA"/>
    <property type="match status" value="1"/>
</dbReference>
<evidence type="ECO:0000256" key="7">
    <source>
        <dbReference type="HAMAP-Rule" id="MF_01394"/>
    </source>
</evidence>
<organism evidence="9 10">
    <name type="scientific">Candidatus Thermofonsia Clade 3 bacterium</name>
    <dbReference type="NCBI Taxonomy" id="2364212"/>
    <lineage>
        <taxon>Bacteria</taxon>
        <taxon>Bacillati</taxon>
        <taxon>Chloroflexota</taxon>
        <taxon>Candidatus Thermofontia</taxon>
        <taxon>Candidatus Thermofonsia Clade 3</taxon>
    </lineage>
</organism>
<dbReference type="GO" id="GO:0005886">
    <property type="term" value="C:plasma membrane"/>
    <property type="evidence" value="ECO:0007669"/>
    <property type="project" value="UniProtKB-SubCell"/>
</dbReference>
<proteinExistence type="inferred from homology"/>
<dbReference type="InterPro" id="IPR023043">
    <property type="entry name" value="NAD(P)H_OxRDtase_bac/plastid"/>
</dbReference>
<dbReference type="Proteomes" id="UP000230790">
    <property type="component" value="Unassembled WGS sequence"/>
</dbReference>
<evidence type="ECO:0000256" key="1">
    <source>
        <dbReference type="ARBA" id="ARBA00004141"/>
    </source>
</evidence>
<comment type="function">
    <text evidence="7">NDH-1 shuttles electrons from NADH, via FMN and iron-sulfur (Fe-S) centers, to quinones in the respiratory chain. The immediate electron acceptor for the enzyme in this species is believed to be ubiquinone. Couples the redox reaction to proton translocation (for every two electrons transferred, four hydrogen ions are translocated across the cytoplasmic membrane), and thus conserves the redox energy in a proton gradient.</text>
</comment>
<keyword evidence="7" id="KW-1278">Translocase</keyword>
<keyword evidence="7 8" id="KW-0520">NAD</keyword>
<keyword evidence="4 7" id="KW-0812">Transmembrane</keyword>
<dbReference type="InterPro" id="IPR038430">
    <property type="entry name" value="NDAH_ubi_oxred_su3_sf"/>
</dbReference>
<protein>
    <recommendedName>
        <fullName evidence="7">NADH-quinone oxidoreductase subunit A</fullName>
        <ecNumber evidence="7">7.1.1.-</ecNumber>
    </recommendedName>
    <alternativeName>
        <fullName evidence="7">NADH dehydrogenase I subunit A</fullName>
    </alternativeName>
    <alternativeName>
        <fullName evidence="7">NDH-1 subunit A</fullName>
    </alternativeName>
    <alternativeName>
        <fullName evidence="7">NUO1</fullName>
    </alternativeName>
</protein>
<dbReference type="EMBL" id="PGTN01000046">
    <property type="protein sequence ID" value="PJF47491.1"/>
    <property type="molecule type" value="Genomic_DNA"/>
</dbReference>
<dbReference type="GO" id="GO:0048038">
    <property type="term" value="F:quinone binding"/>
    <property type="evidence" value="ECO:0007669"/>
    <property type="project" value="UniProtKB-KW"/>
</dbReference>
<sequence length="118" mass="13225">MRTDFAFVGVMLVTAALLMGVTLIAASLLRPKKPSKAKLETYECGMQTVGDTWVQFRVQYYVIALVFVLFDIEAILLFPIAVAFNSLTFFAVANVILFIVVLLIALLYAWRKGALDWE</sequence>
<evidence type="ECO:0000256" key="2">
    <source>
        <dbReference type="ARBA" id="ARBA00008472"/>
    </source>
</evidence>
<evidence type="ECO:0000256" key="6">
    <source>
        <dbReference type="ARBA" id="ARBA00023136"/>
    </source>
</evidence>
<comment type="subcellular location">
    <subcellularLocation>
        <location evidence="7 8">Cell membrane</location>
        <topology evidence="7 8">Multi-pass membrane protein</topology>
    </subcellularLocation>
    <subcellularLocation>
        <location evidence="1">Membrane</location>
        <topology evidence="1">Multi-pass membrane protein</topology>
    </subcellularLocation>
</comment>
<accession>A0A2M8QCG1</accession>
<comment type="similarity">
    <text evidence="2 7 8">Belongs to the complex I subunit 3 family.</text>
</comment>
<dbReference type="PANTHER" id="PTHR11058:SF9">
    <property type="entry name" value="NADH-UBIQUINONE OXIDOREDUCTASE CHAIN 3"/>
    <property type="match status" value="1"/>
</dbReference>
<evidence type="ECO:0000313" key="10">
    <source>
        <dbReference type="Proteomes" id="UP000230790"/>
    </source>
</evidence>
<dbReference type="AlphaFoldDB" id="A0A2M8QCG1"/>
<keyword evidence="5 7" id="KW-1133">Transmembrane helix</keyword>
<dbReference type="Gene3D" id="1.20.58.1610">
    <property type="entry name" value="NADH:ubiquinone/plastoquinone oxidoreductase, chain 3"/>
    <property type="match status" value="1"/>
</dbReference>
<gene>
    <name evidence="7" type="primary">nuoA</name>
    <name evidence="9" type="ORF">CUN48_08305</name>
</gene>
<keyword evidence="7" id="KW-0830">Ubiquinone</keyword>